<gene>
    <name evidence="2" type="ORF">HLY00_6027</name>
</gene>
<dbReference type="RefSeq" id="WP_178359296.1">
    <property type="nucleotide sequence ID" value="NZ_JABFYL010000027.1"/>
</dbReference>
<keyword evidence="1" id="KW-1133">Transmembrane helix</keyword>
<feature type="transmembrane region" description="Helical" evidence="1">
    <location>
        <begin position="6"/>
        <end position="27"/>
    </location>
</feature>
<accession>A0A850PTR5</accession>
<dbReference type="Proteomes" id="UP000570517">
    <property type="component" value="Unassembled WGS sequence"/>
</dbReference>
<reference evidence="2 3" key="1">
    <citation type="submission" date="2020-05" db="EMBL/GenBank/DDBJ databases">
        <title>Draft genome sequence of Mycobacterium hippocampi DL, isolated from European seabass, Dicentrarchus labrax, reared in fish farms.</title>
        <authorList>
            <person name="Stathopoulou P."/>
            <person name="Asimakis E."/>
            <person name="Tzokas K."/>
            <person name="Batargias C."/>
            <person name="Tsiamis G."/>
        </authorList>
    </citation>
    <scope>NUCLEOTIDE SEQUENCE [LARGE SCALE GENOMIC DNA]</scope>
    <source>
        <strain evidence="2 3">DL</strain>
    </source>
</reference>
<dbReference type="EMBL" id="JABFYL010000027">
    <property type="protein sequence ID" value="NVN50976.1"/>
    <property type="molecule type" value="Genomic_DNA"/>
</dbReference>
<feature type="transmembrane region" description="Helical" evidence="1">
    <location>
        <begin position="109"/>
        <end position="129"/>
    </location>
</feature>
<name>A0A850PTR5_9MYCO</name>
<keyword evidence="1" id="KW-0812">Transmembrane</keyword>
<comment type="caution">
    <text evidence="2">The sequence shown here is derived from an EMBL/GenBank/DDBJ whole genome shotgun (WGS) entry which is preliminary data.</text>
</comment>
<keyword evidence="1" id="KW-0472">Membrane</keyword>
<dbReference type="InterPro" id="IPR045407">
    <property type="entry name" value="DUF6512"/>
</dbReference>
<keyword evidence="3" id="KW-1185">Reference proteome</keyword>
<dbReference type="AlphaFoldDB" id="A0A850PTR5"/>
<feature type="transmembrane region" description="Helical" evidence="1">
    <location>
        <begin position="80"/>
        <end position="100"/>
    </location>
</feature>
<evidence type="ECO:0000313" key="2">
    <source>
        <dbReference type="EMBL" id="NVN50976.1"/>
    </source>
</evidence>
<evidence type="ECO:0000256" key="1">
    <source>
        <dbReference type="SAM" id="Phobius"/>
    </source>
</evidence>
<sequence length="181" mass="19629">MADSALAWDLLGIPVVIIGGTLLHFCFEWSGRRRVLAVLCPINESVWEHLKMAYWPLLVMTAVQMAASEHPPALAAARAVGFYTMCALILGLYVLTAALLPHADMRTRLLVDGSIFIVAVVVGLCVSYAGSAFSGSPVVVWTGWVALLAPMVVFAWTTYAPPHVALFRDQITGGYGLDQRR</sequence>
<evidence type="ECO:0000313" key="3">
    <source>
        <dbReference type="Proteomes" id="UP000570517"/>
    </source>
</evidence>
<feature type="transmembrane region" description="Helical" evidence="1">
    <location>
        <begin position="141"/>
        <end position="160"/>
    </location>
</feature>
<protein>
    <submittedName>
        <fullName evidence="2">Uncharacterized protein</fullName>
    </submittedName>
</protein>
<dbReference type="Pfam" id="PF20122">
    <property type="entry name" value="DUF6512"/>
    <property type="match status" value="1"/>
</dbReference>
<organism evidence="2 3">
    <name type="scientific">Mycolicibacterium hippocampi</name>
    <dbReference type="NCBI Taxonomy" id="659824"/>
    <lineage>
        <taxon>Bacteria</taxon>
        <taxon>Bacillati</taxon>
        <taxon>Actinomycetota</taxon>
        <taxon>Actinomycetes</taxon>
        <taxon>Mycobacteriales</taxon>
        <taxon>Mycobacteriaceae</taxon>
        <taxon>Mycolicibacterium</taxon>
    </lineage>
</organism>
<proteinExistence type="predicted"/>